<name>A0AAD6EZ67_9POAL</name>
<evidence type="ECO:0000313" key="7">
    <source>
        <dbReference type="EMBL" id="KAJ3706662.1"/>
    </source>
</evidence>
<feature type="compositionally biased region" description="Low complexity" evidence="5">
    <location>
        <begin position="13"/>
        <end position="24"/>
    </location>
</feature>
<keyword evidence="4" id="KW-0653">Protein transport</keyword>
<dbReference type="AlphaFoldDB" id="A0AAD6EZ67"/>
<dbReference type="Pfam" id="PF00638">
    <property type="entry name" value="Ran_BP1"/>
    <property type="match status" value="1"/>
</dbReference>
<dbReference type="EMBL" id="JAMRDG010000001">
    <property type="protein sequence ID" value="KAJ3706662.1"/>
    <property type="molecule type" value="Genomic_DNA"/>
</dbReference>
<dbReference type="CDD" id="cd13170">
    <property type="entry name" value="RanBD_NUP50"/>
    <property type="match status" value="1"/>
</dbReference>
<dbReference type="InterPro" id="IPR000156">
    <property type="entry name" value="Ran_bind_dom"/>
</dbReference>
<feature type="region of interest" description="Disordered" evidence="5">
    <location>
        <begin position="128"/>
        <end position="193"/>
    </location>
</feature>
<dbReference type="Proteomes" id="UP001210211">
    <property type="component" value="Unassembled WGS sequence"/>
</dbReference>
<gene>
    <name evidence="7" type="ORF">LUZ61_010367</name>
</gene>
<keyword evidence="4" id="KW-0906">Nuclear pore complex</keyword>
<dbReference type="PANTHER" id="PTHR23138:SF141">
    <property type="entry name" value="NUCLEAR PORE COMPLEX PROTEIN NUP50"/>
    <property type="match status" value="1"/>
</dbReference>
<accession>A0AAD6EZ67</accession>
<dbReference type="GO" id="GO:0005643">
    <property type="term" value="C:nuclear pore"/>
    <property type="evidence" value="ECO:0007669"/>
    <property type="project" value="UniProtKB-SubCell"/>
</dbReference>
<dbReference type="GO" id="GO:0051028">
    <property type="term" value="P:mRNA transport"/>
    <property type="evidence" value="ECO:0007669"/>
    <property type="project" value="UniProtKB-KW"/>
</dbReference>
<proteinExistence type="predicted"/>
<reference evidence="7 8" key="1">
    <citation type="journal article" date="2022" name="Cell">
        <title>Repeat-based holocentromeres influence genome architecture and karyotype evolution.</title>
        <authorList>
            <person name="Hofstatter P.G."/>
            <person name="Thangavel G."/>
            <person name="Lux T."/>
            <person name="Neumann P."/>
            <person name="Vondrak T."/>
            <person name="Novak P."/>
            <person name="Zhang M."/>
            <person name="Costa L."/>
            <person name="Castellani M."/>
            <person name="Scott A."/>
            <person name="Toegelov H."/>
            <person name="Fuchs J."/>
            <person name="Mata-Sucre Y."/>
            <person name="Dias Y."/>
            <person name="Vanzela A.L.L."/>
            <person name="Huettel B."/>
            <person name="Almeida C.C.S."/>
            <person name="Simkova H."/>
            <person name="Souza G."/>
            <person name="Pedrosa-Harand A."/>
            <person name="Macas J."/>
            <person name="Mayer K.F.X."/>
            <person name="Houben A."/>
            <person name="Marques A."/>
        </authorList>
    </citation>
    <scope>NUCLEOTIDE SEQUENCE [LARGE SCALE GENOMIC DNA]</scope>
    <source>
        <strain evidence="7">RhyTen1mFocal</strain>
    </source>
</reference>
<evidence type="ECO:0000256" key="2">
    <source>
        <dbReference type="ARBA" id="ARBA00022816"/>
    </source>
</evidence>
<organism evidence="7 8">
    <name type="scientific">Rhynchospora tenuis</name>
    <dbReference type="NCBI Taxonomy" id="198213"/>
    <lineage>
        <taxon>Eukaryota</taxon>
        <taxon>Viridiplantae</taxon>
        <taxon>Streptophyta</taxon>
        <taxon>Embryophyta</taxon>
        <taxon>Tracheophyta</taxon>
        <taxon>Spermatophyta</taxon>
        <taxon>Magnoliopsida</taxon>
        <taxon>Liliopsida</taxon>
        <taxon>Poales</taxon>
        <taxon>Cyperaceae</taxon>
        <taxon>Cyperoideae</taxon>
        <taxon>Rhynchosporeae</taxon>
        <taxon>Rhynchospora</taxon>
    </lineage>
</organism>
<feature type="domain" description="RanBD1" evidence="6">
    <location>
        <begin position="337"/>
        <end position="469"/>
    </location>
</feature>
<evidence type="ECO:0000256" key="5">
    <source>
        <dbReference type="SAM" id="MobiDB-lite"/>
    </source>
</evidence>
<dbReference type="InterPro" id="IPR011993">
    <property type="entry name" value="PH-like_dom_sf"/>
</dbReference>
<evidence type="ECO:0000256" key="4">
    <source>
        <dbReference type="ARBA" id="ARBA00023132"/>
    </source>
</evidence>
<comment type="caution">
    <text evidence="7">The sequence shown here is derived from an EMBL/GenBank/DDBJ whole genome shotgun (WGS) entry which is preliminary data.</text>
</comment>
<dbReference type="GO" id="GO:0015031">
    <property type="term" value="P:protein transport"/>
    <property type="evidence" value="ECO:0007669"/>
    <property type="project" value="UniProtKB-KW"/>
</dbReference>
<feature type="compositionally biased region" description="Polar residues" evidence="5">
    <location>
        <begin position="140"/>
        <end position="153"/>
    </location>
</feature>
<dbReference type="Gene3D" id="2.30.29.30">
    <property type="entry name" value="Pleckstrin-homology domain (PH domain)/Phosphotyrosine-binding domain (PTB)"/>
    <property type="match status" value="1"/>
</dbReference>
<keyword evidence="3" id="KW-0811">Translocation</keyword>
<protein>
    <recommendedName>
        <fullName evidence="6">RanBD1 domain-containing protein</fullName>
    </recommendedName>
</protein>
<keyword evidence="2" id="KW-0813">Transport</keyword>
<keyword evidence="2" id="KW-0509">mRNA transport</keyword>
<dbReference type="PANTHER" id="PTHR23138">
    <property type="entry name" value="RAN BINDING PROTEIN"/>
    <property type="match status" value="1"/>
</dbReference>
<dbReference type="SMART" id="SM00160">
    <property type="entry name" value="RanBD"/>
    <property type="match status" value="1"/>
</dbReference>
<feature type="region of interest" description="Disordered" evidence="5">
    <location>
        <begin position="1"/>
        <end position="61"/>
    </location>
</feature>
<dbReference type="InterPro" id="IPR045255">
    <property type="entry name" value="RanBP1-like"/>
</dbReference>
<dbReference type="SUPFAM" id="SSF50729">
    <property type="entry name" value="PH domain-like"/>
    <property type="match status" value="1"/>
</dbReference>
<sequence length="473" mass="50484">MMKRGAKRPAFDSSSGPSTSTFPSKRVMEAPSFGLHKAESSNQNLAAAPTSLDPKRAEASHQHVRALNSQFASWVQSQLQNHPDELWEDGVRNYLSHASHIMEKFKDVVDWLKANSEKTKIVAKSGLIGDKKPLFGGPENNKSTVQSESNTMSAKLGPQMSSPFPTTSPQSSAAPSFFQKTPSTSPSNDQKDSLLEKSKPALRLDVNNGFLKQPVAPLFSIPSVSSEKENKTSQVADVSNGFPKPSVPVTFSLPATSNSGPSFSAPAESPFATGFSFSSGLSSGAFSTGFSFSSSPSSGAQSFTSSFSPTYSFPGMQSGGTTTSKVEGSIEDDEETEEQKPSSPSVKKSEEIGVVVVHEAKCKVYIKPDNPSEKGWKDMGIGHLSIKTKEGANKATKESKPTIVIRNDVGKILLNALIYSGIKTNVQKNTVASVFHTSDEAGTVVTRTYLLKLKTAEEAAKLADTIKESAPSD</sequence>
<keyword evidence="4" id="KW-0539">Nucleus</keyword>
<evidence type="ECO:0000259" key="6">
    <source>
        <dbReference type="SMART" id="SM00160"/>
    </source>
</evidence>
<evidence type="ECO:0000256" key="3">
    <source>
        <dbReference type="ARBA" id="ARBA00023010"/>
    </source>
</evidence>
<feature type="compositionally biased region" description="Low complexity" evidence="5">
    <location>
        <begin position="161"/>
        <end position="179"/>
    </location>
</feature>
<keyword evidence="8" id="KW-1185">Reference proteome</keyword>
<evidence type="ECO:0000256" key="1">
    <source>
        <dbReference type="ARBA" id="ARBA00004567"/>
    </source>
</evidence>
<comment type="subcellular location">
    <subcellularLocation>
        <location evidence="1">Nucleus</location>
        <location evidence="1">Nuclear pore complex</location>
    </subcellularLocation>
</comment>
<feature type="region of interest" description="Disordered" evidence="5">
    <location>
        <begin position="314"/>
        <end position="350"/>
    </location>
</feature>
<evidence type="ECO:0000313" key="8">
    <source>
        <dbReference type="Proteomes" id="UP001210211"/>
    </source>
</evidence>